<comment type="similarity">
    <text evidence="5">Belongs to the salp15 family.</text>
</comment>
<feature type="chain" id="PRO_5005515728" evidence="6">
    <location>
        <begin position="24"/>
        <end position="108"/>
    </location>
</feature>
<dbReference type="InterPro" id="IPR021971">
    <property type="entry name" value="Salp15"/>
</dbReference>
<evidence type="ECO:0000256" key="6">
    <source>
        <dbReference type="SAM" id="SignalP"/>
    </source>
</evidence>
<dbReference type="GO" id="GO:0005576">
    <property type="term" value="C:extracellular region"/>
    <property type="evidence" value="ECO:0007669"/>
    <property type="project" value="UniProtKB-SubCell"/>
</dbReference>
<keyword evidence="3 6" id="KW-0732">Signal</keyword>
<sequence length="108" mass="11707">MASLCCELLAFVLMYQCVGVVHSAVDHTSLPSFVQGKEKLFETLKSLCNAAYNTKVIATVDLPNCRVTCSTSTWNWLFGGSSEVSLKNREPCSNDGGICVRGTCAYES</sequence>
<name>A0A0K8R4H7_IXORI</name>
<dbReference type="AlphaFoldDB" id="A0A0K8R4H7"/>
<keyword evidence="4" id="KW-0325">Glycoprotein</keyword>
<feature type="signal peptide" evidence="6">
    <location>
        <begin position="1"/>
        <end position="23"/>
    </location>
</feature>
<evidence type="ECO:0000256" key="2">
    <source>
        <dbReference type="ARBA" id="ARBA00022525"/>
    </source>
</evidence>
<protein>
    <submittedName>
        <fullName evidence="7">Putative ixodes 8-cys protein</fullName>
    </submittedName>
</protein>
<dbReference type="EMBL" id="GADI01007746">
    <property type="protein sequence ID" value="JAA66062.1"/>
    <property type="molecule type" value="mRNA"/>
</dbReference>
<comment type="subcellular location">
    <subcellularLocation>
        <location evidence="1">Secreted</location>
    </subcellularLocation>
</comment>
<proteinExistence type="evidence at transcript level"/>
<organism evidence="7">
    <name type="scientific">Ixodes ricinus</name>
    <name type="common">Common tick</name>
    <name type="synonym">Acarus ricinus</name>
    <dbReference type="NCBI Taxonomy" id="34613"/>
    <lineage>
        <taxon>Eukaryota</taxon>
        <taxon>Metazoa</taxon>
        <taxon>Ecdysozoa</taxon>
        <taxon>Arthropoda</taxon>
        <taxon>Chelicerata</taxon>
        <taxon>Arachnida</taxon>
        <taxon>Acari</taxon>
        <taxon>Parasitiformes</taxon>
        <taxon>Ixodida</taxon>
        <taxon>Ixodoidea</taxon>
        <taxon>Ixodidae</taxon>
        <taxon>Ixodinae</taxon>
        <taxon>Ixodes</taxon>
    </lineage>
</organism>
<evidence type="ECO:0000256" key="1">
    <source>
        <dbReference type="ARBA" id="ARBA00004613"/>
    </source>
</evidence>
<dbReference type="Pfam" id="PF12115">
    <property type="entry name" value="Salp15"/>
    <property type="match status" value="1"/>
</dbReference>
<accession>A0A0K8R4H7</accession>
<evidence type="ECO:0000313" key="7">
    <source>
        <dbReference type="EMBL" id="JAA66062.1"/>
    </source>
</evidence>
<keyword evidence="2" id="KW-0964">Secreted</keyword>
<evidence type="ECO:0000256" key="3">
    <source>
        <dbReference type="ARBA" id="ARBA00022729"/>
    </source>
</evidence>
<reference evidence="7" key="1">
    <citation type="submission" date="2012-12" db="EMBL/GenBank/DDBJ databases">
        <title>Identification and characterization of a phenylalanine ammonia-lyase gene family in Isatis indigotica Fort.</title>
        <authorList>
            <person name="Liu Q."/>
            <person name="Chen J."/>
            <person name="Zhou X."/>
            <person name="Di P."/>
            <person name="Xiao Y."/>
            <person name="Xuan H."/>
            <person name="Zhang L."/>
            <person name="Chen W."/>
        </authorList>
    </citation>
    <scope>NUCLEOTIDE SEQUENCE</scope>
    <source>
        <tissue evidence="7">Salivary gland</tissue>
    </source>
</reference>
<evidence type="ECO:0000256" key="4">
    <source>
        <dbReference type="ARBA" id="ARBA00023180"/>
    </source>
</evidence>
<evidence type="ECO:0000256" key="5">
    <source>
        <dbReference type="ARBA" id="ARBA00034321"/>
    </source>
</evidence>